<dbReference type="GO" id="GO:0003774">
    <property type="term" value="F:cytoskeletal motor activity"/>
    <property type="evidence" value="ECO:0007669"/>
    <property type="project" value="InterPro"/>
</dbReference>
<keyword evidence="6 11" id="KW-1133">Transmembrane helix</keyword>
<keyword evidence="4" id="KW-1003">Cell membrane</keyword>
<sequence>MDFNQIKEKIKTFLEDKKNFKYVIAGLAGLFIIVFLTIILFKTFHKEDYAVLYSGLSPDDAGNVLTALSQENIPYKIEGNGTIIMVPKDKVYDARLKLAAKGLPSGKVVGFEIFEEPKLGTTQFQENVNYIRAVEGELTRTIKQLDAVMDAKVNISMPKDSLFVRDEDEAKASVIIKLWPDKDLTKEQVKAIVFLVSHAVPKLKPENVTVVDNRGRVLSDLIDENNSESSGDKTVDLKRKLERQIEKDIQSMLAKVVGPERVVVKASVELETGKVNQKDEIYDPDKVAVVSERKIKESEVEEGNTVNAPPGTPTNVPPVMNVPVFGGGGKKKEKSDITTNYDVSKSMIETQKPLFVIKKISVGVMIDGKYKEIKDKDGNVKLEFEPRSPQELQSYENLIKSAIGYDPNRGDQVTVISVPFESLESQKTKEEKSLIPYIIAGILLLILLGLIAFLILKSKKKKQEVAAIPTGGPVPAGVAPTELSSLAAKMYGEKETSKDFEELPEYIKILQIADENPQLIANLISKWLKEEGKK</sequence>
<comment type="function">
    <text evidence="9">The M ring may be actively involved in energy transduction.</text>
</comment>
<dbReference type="Pfam" id="PF01514">
    <property type="entry name" value="YscJ_FliF"/>
    <property type="match status" value="1"/>
</dbReference>
<evidence type="ECO:0000256" key="6">
    <source>
        <dbReference type="ARBA" id="ARBA00022989"/>
    </source>
</evidence>
<keyword evidence="14" id="KW-0969">Cilium</keyword>
<feature type="domain" description="Flagellar M-ring N-terminal" evidence="12">
    <location>
        <begin position="46"/>
        <end position="219"/>
    </location>
</feature>
<dbReference type="GO" id="GO:0009431">
    <property type="term" value="C:bacterial-type flagellum basal body, MS ring"/>
    <property type="evidence" value="ECO:0007669"/>
    <property type="project" value="InterPro"/>
</dbReference>
<evidence type="ECO:0000256" key="2">
    <source>
        <dbReference type="ARBA" id="ARBA00004651"/>
    </source>
</evidence>
<dbReference type="InterPro" id="IPR043427">
    <property type="entry name" value="YscJ/FliF"/>
</dbReference>
<protein>
    <recommendedName>
        <fullName evidence="9">Flagellar M-ring protein</fullName>
    </recommendedName>
</protein>
<dbReference type="PIRSF" id="PIRSF004862">
    <property type="entry name" value="FliF"/>
    <property type="match status" value="1"/>
</dbReference>
<gene>
    <name evidence="14" type="primary">fliF</name>
    <name evidence="14" type="ORF">ENO34_00805</name>
</gene>
<keyword evidence="14" id="KW-0966">Cell projection</keyword>
<dbReference type="InterPro" id="IPR013556">
    <property type="entry name" value="Flag_M-ring_C"/>
</dbReference>
<dbReference type="GO" id="GO:0071973">
    <property type="term" value="P:bacterial-type flagellum-dependent cell motility"/>
    <property type="evidence" value="ECO:0007669"/>
    <property type="project" value="InterPro"/>
</dbReference>
<evidence type="ECO:0000256" key="9">
    <source>
        <dbReference type="PIRNR" id="PIRNR004862"/>
    </source>
</evidence>
<feature type="region of interest" description="Disordered" evidence="10">
    <location>
        <begin position="298"/>
        <end position="319"/>
    </location>
</feature>
<keyword evidence="8 9" id="KW-0975">Bacterial flagellum</keyword>
<evidence type="ECO:0000313" key="14">
    <source>
        <dbReference type="EMBL" id="HEV08922.1"/>
    </source>
</evidence>
<comment type="caution">
    <text evidence="14">The sequence shown here is derived from an EMBL/GenBank/DDBJ whole genome shotgun (WGS) entry which is preliminary data.</text>
</comment>
<dbReference type="AlphaFoldDB" id="A0A831YAN7"/>
<accession>A0A831YAN7</accession>
<dbReference type="InterPro" id="IPR000067">
    <property type="entry name" value="FlgMring_FliF"/>
</dbReference>
<keyword evidence="7 11" id="KW-0472">Membrane</keyword>
<dbReference type="InterPro" id="IPR045851">
    <property type="entry name" value="AMP-bd_C_sf"/>
</dbReference>
<keyword evidence="5 11" id="KW-0812">Transmembrane</keyword>
<comment type="subcellular location">
    <subcellularLocation>
        <location evidence="1 9">Bacterial flagellum basal body</location>
    </subcellularLocation>
    <subcellularLocation>
        <location evidence="2">Cell membrane</location>
        <topology evidence="2">Multi-pass membrane protein</topology>
    </subcellularLocation>
</comment>
<evidence type="ECO:0000256" key="7">
    <source>
        <dbReference type="ARBA" id="ARBA00023136"/>
    </source>
</evidence>
<keyword evidence="14" id="KW-0282">Flagellum</keyword>
<dbReference type="EMBL" id="DSFC01000045">
    <property type="protein sequence ID" value="HEV08922.1"/>
    <property type="molecule type" value="Genomic_DNA"/>
</dbReference>
<dbReference type="NCBIfam" id="TIGR00206">
    <property type="entry name" value="fliF"/>
    <property type="match status" value="1"/>
</dbReference>
<feature type="domain" description="Flagellar M-ring C-terminal" evidence="13">
    <location>
        <begin position="253"/>
        <end position="420"/>
    </location>
</feature>
<name>A0A831YAN7_9AQUI</name>
<evidence type="ECO:0000256" key="8">
    <source>
        <dbReference type="ARBA" id="ARBA00023143"/>
    </source>
</evidence>
<evidence type="ECO:0000256" key="11">
    <source>
        <dbReference type="SAM" id="Phobius"/>
    </source>
</evidence>
<evidence type="ECO:0000256" key="10">
    <source>
        <dbReference type="SAM" id="MobiDB-lite"/>
    </source>
</evidence>
<dbReference type="Pfam" id="PF08345">
    <property type="entry name" value="YscJ_FliF_C"/>
    <property type="match status" value="1"/>
</dbReference>
<comment type="similarity">
    <text evidence="3 9">Belongs to the FliF family.</text>
</comment>
<evidence type="ECO:0000256" key="1">
    <source>
        <dbReference type="ARBA" id="ARBA00004117"/>
    </source>
</evidence>
<dbReference type="PANTHER" id="PTHR30046">
    <property type="entry name" value="FLAGELLAR M-RING PROTEIN"/>
    <property type="match status" value="1"/>
</dbReference>
<dbReference type="PRINTS" id="PR01009">
    <property type="entry name" value="FLGMRINGFLIF"/>
</dbReference>
<evidence type="ECO:0000256" key="5">
    <source>
        <dbReference type="ARBA" id="ARBA00022692"/>
    </source>
</evidence>
<evidence type="ECO:0000259" key="12">
    <source>
        <dbReference type="Pfam" id="PF01514"/>
    </source>
</evidence>
<organism evidence="14">
    <name type="scientific">Sulfurihydrogenibium azorense</name>
    <dbReference type="NCBI Taxonomy" id="309806"/>
    <lineage>
        <taxon>Bacteria</taxon>
        <taxon>Pseudomonadati</taxon>
        <taxon>Aquificota</taxon>
        <taxon>Aquificia</taxon>
        <taxon>Aquificales</taxon>
        <taxon>Hydrogenothermaceae</taxon>
        <taxon>Sulfurihydrogenibium</taxon>
    </lineage>
</organism>
<feature type="transmembrane region" description="Helical" evidence="11">
    <location>
        <begin position="20"/>
        <end position="41"/>
    </location>
</feature>
<evidence type="ECO:0000256" key="4">
    <source>
        <dbReference type="ARBA" id="ARBA00022475"/>
    </source>
</evidence>
<evidence type="ECO:0000259" key="13">
    <source>
        <dbReference type="Pfam" id="PF08345"/>
    </source>
</evidence>
<evidence type="ECO:0000256" key="3">
    <source>
        <dbReference type="ARBA" id="ARBA00007971"/>
    </source>
</evidence>
<dbReference type="GO" id="GO:0005886">
    <property type="term" value="C:plasma membrane"/>
    <property type="evidence" value="ECO:0007669"/>
    <property type="project" value="UniProtKB-SubCell"/>
</dbReference>
<dbReference type="PANTHER" id="PTHR30046:SF0">
    <property type="entry name" value="FLAGELLAR M-RING PROTEIN"/>
    <property type="match status" value="1"/>
</dbReference>
<proteinExistence type="inferred from homology"/>
<dbReference type="Proteomes" id="UP000885621">
    <property type="component" value="Unassembled WGS sequence"/>
</dbReference>
<dbReference type="InterPro" id="IPR006182">
    <property type="entry name" value="FliF_N_dom"/>
</dbReference>
<dbReference type="Gene3D" id="3.30.300.30">
    <property type="match status" value="1"/>
</dbReference>
<feature type="transmembrane region" description="Helical" evidence="11">
    <location>
        <begin position="434"/>
        <end position="456"/>
    </location>
</feature>
<reference evidence="14" key="1">
    <citation type="journal article" date="2020" name="mSystems">
        <title>Genome- and Community-Level Interaction Insights into Carbon Utilization and Element Cycling Functions of Hydrothermarchaeota in Hydrothermal Sediment.</title>
        <authorList>
            <person name="Zhou Z."/>
            <person name="Liu Y."/>
            <person name="Xu W."/>
            <person name="Pan J."/>
            <person name="Luo Z.H."/>
            <person name="Li M."/>
        </authorList>
    </citation>
    <scope>NUCLEOTIDE SEQUENCE [LARGE SCALE GENOMIC DNA]</scope>
    <source>
        <strain evidence="14">SpSt-1257</strain>
    </source>
</reference>